<protein>
    <submittedName>
        <fullName evidence="1">Calcium-independent phospholipase a2</fullName>
    </submittedName>
</protein>
<evidence type="ECO:0000313" key="2">
    <source>
        <dbReference type="Proteomes" id="UP001056778"/>
    </source>
</evidence>
<comment type="caution">
    <text evidence="1">The sequence shown here is derived from an EMBL/GenBank/DDBJ whole genome shotgun (WGS) entry which is preliminary data.</text>
</comment>
<evidence type="ECO:0000313" key="1">
    <source>
        <dbReference type="EMBL" id="KAI4470250.1"/>
    </source>
</evidence>
<organism evidence="1 2">
    <name type="scientific">Holotrichia oblita</name>
    <name type="common">Chafer beetle</name>
    <dbReference type="NCBI Taxonomy" id="644536"/>
    <lineage>
        <taxon>Eukaryota</taxon>
        <taxon>Metazoa</taxon>
        <taxon>Ecdysozoa</taxon>
        <taxon>Arthropoda</taxon>
        <taxon>Hexapoda</taxon>
        <taxon>Insecta</taxon>
        <taxon>Pterygota</taxon>
        <taxon>Neoptera</taxon>
        <taxon>Endopterygota</taxon>
        <taxon>Coleoptera</taxon>
        <taxon>Polyphaga</taxon>
        <taxon>Scarabaeiformia</taxon>
        <taxon>Scarabaeidae</taxon>
        <taxon>Melolonthinae</taxon>
        <taxon>Holotrichia</taxon>
    </lineage>
</organism>
<sequence length="222" mass="25288">MQFKVVIRRPYLAFRKRSKYLLLCMSNSGTNADGTRDCYRKANSPLFRLDHRDQHGGILALGLAAGKTLRECHCIYFRLKERTFVGLRPYQSEPLETMLKETLGTDTVMSDIKEPKIIIPGVLADRKPVELHLFRNYECASKLLDVLHDSPYELPPPPEETLLWHVARATGAAPTYFRAFDRFLDGGLIANNPTLDALTEIHEYNLALRAKGEKMKCILLVL</sequence>
<name>A0ACB9TTW2_HOLOL</name>
<dbReference type="EMBL" id="CM043015">
    <property type="protein sequence ID" value="KAI4470250.1"/>
    <property type="molecule type" value="Genomic_DNA"/>
</dbReference>
<accession>A0ACB9TTW2</accession>
<proteinExistence type="predicted"/>
<reference evidence="1" key="1">
    <citation type="submission" date="2022-04" db="EMBL/GenBank/DDBJ databases">
        <title>Chromosome-scale genome assembly of Holotrichia oblita Faldermann.</title>
        <authorList>
            <person name="Rongchong L."/>
        </authorList>
    </citation>
    <scope>NUCLEOTIDE SEQUENCE</scope>
    <source>
        <strain evidence="1">81SQS9</strain>
    </source>
</reference>
<keyword evidence="2" id="KW-1185">Reference proteome</keyword>
<gene>
    <name evidence="1" type="ORF">MML48_1g16130</name>
</gene>
<dbReference type="Proteomes" id="UP001056778">
    <property type="component" value="Chromosome 1"/>
</dbReference>